<name>A0A433UME8_9CYAN</name>
<evidence type="ECO:0000313" key="2">
    <source>
        <dbReference type="EMBL" id="RUS95013.1"/>
    </source>
</evidence>
<keyword evidence="3" id="KW-1185">Reference proteome</keyword>
<dbReference type="RefSeq" id="WP_127087119.1">
    <property type="nucleotide sequence ID" value="NZ_RSCL01000044.1"/>
</dbReference>
<dbReference type="Gene3D" id="3.90.550.20">
    <property type="match status" value="1"/>
</dbReference>
<protein>
    <recommendedName>
        <fullName evidence="4">Glycosyl transferase</fullName>
    </recommendedName>
</protein>
<comment type="caution">
    <text evidence="2">The sequence shown here is derived from an EMBL/GenBank/DDBJ whole genome shotgun (WGS) entry which is preliminary data.</text>
</comment>
<dbReference type="GO" id="GO:0000030">
    <property type="term" value="F:mannosyltransferase activity"/>
    <property type="evidence" value="ECO:0007669"/>
    <property type="project" value="TreeGrafter"/>
</dbReference>
<proteinExistence type="predicted"/>
<organism evidence="2 3">
    <name type="scientific">Dulcicalothrix desertica PCC 7102</name>
    <dbReference type="NCBI Taxonomy" id="232991"/>
    <lineage>
        <taxon>Bacteria</taxon>
        <taxon>Bacillati</taxon>
        <taxon>Cyanobacteriota</taxon>
        <taxon>Cyanophyceae</taxon>
        <taxon>Nostocales</taxon>
        <taxon>Calotrichaceae</taxon>
        <taxon>Dulcicalothrix</taxon>
    </lineage>
</organism>
<evidence type="ECO:0000256" key="1">
    <source>
        <dbReference type="ARBA" id="ARBA00022679"/>
    </source>
</evidence>
<sequence length="250" mass="29872">MSKIPKIIHQIYYQGEAAIPQKFLPYRQTVLALHPNWEYYFWDEQQCRSFLQENYPWFLEVYDSYPHLIQRCDAIRYFLLYHYGGFYIDMDIEFIKPMDDLLEDYELIVSNGCNNAIIGSIPKHPLWSKVFQELDKRKSGISRKYNSLFVTMPRYVCYTTGPFLLKDCFFAEKYHEKNTVRLCPEYIFEANVLSEINGVIDNLDGNKVSYSIHNSASIWVPSYYKILDKFILFFLNQYQKIKLMAPIKKK</sequence>
<reference evidence="2" key="2">
    <citation type="journal article" date="2019" name="Genome Biol. Evol.">
        <title>Day and night: Metabolic profiles and evolutionary relationships of six axenic non-marine cyanobacteria.</title>
        <authorList>
            <person name="Will S.E."/>
            <person name="Henke P."/>
            <person name="Boedeker C."/>
            <person name="Huang S."/>
            <person name="Brinkmann H."/>
            <person name="Rohde M."/>
            <person name="Jarek M."/>
            <person name="Friedl T."/>
            <person name="Seufert S."/>
            <person name="Schumacher M."/>
            <person name="Overmann J."/>
            <person name="Neumann-Schaal M."/>
            <person name="Petersen J."/>
        </authorList>
    </citation>
    <scope>NUCLEOTIDE SEQUENCE [LARGE SCALE GENOMIC DNA]</scope>
    <source>
        <strain evidence="2">PCC 7102</strain>
    </source>
</reference>
<dbReference type="GO" id="GO:0016020">
    <property type="term" value="C:membrane"/>
    <property type="evidence" value="ECO:0007669"/>
    <property type="project" value="GOC"/>
</dbReference>
<dbReference type="InterPro" id="IPR029044">
    <property type="entry name" value="Nucleotide-diphossugar_trans"/>
</dbReference>
<evidence type="ECO:0008006" key="4">
    <source>
        <dbReference type="Google" id="ProtNLM"/>
    </source>
</evidence>
<evidence type="ECO:0000313" key="3">
    <source>
        <dbReference type="Proteomes" id="UP000271624"/>
    </source>
</evidence>
<keyword evidence="1" id="KW-0808">Transferase</keyword>
<gene>
    <name evidence="2" type="ORF">DSM106972_091730</name>
</gene>
<dbReference type="Proteomes" id="UP000271624">
    <property type="component" value="Unassembled WGS sequence"/>
</dbReference>
<dbReference type="AlphaFoldDB" id="A0A433UME8"/>
<accession>A0A433UME8</accession>
<dbReference type="InterPro" id="IPR051706">
    <property type="entry name" value="Glycosyltransferase_domain"/>
</dbReference>
<reference evidence="2" key="1">
    <citation type="submission" date="2018-12" db="EMBL/GenBank/DDBJ databases">
        <authorList>
            <person name="Will S."/>
            <person name="Neumann-Schaal M."/>
            <person name="Henke P."/>
        </authorList>
    </citation>
    <scope>NUCLEOTIDE SEQUENCE</scope>
    <source>
        <strain evidence="2">PCC 7102</strain>
    </source>
</reference>
<dbReference type="GO" id="GO:0051999">
    <property type="term" value="P:mannosyl-inositol phosphorylceramide biosynthetic process"/>
    <property type="evidence" value="ECO:0007669"/>
    <property type="project" value="TreeGrafter"/>
</dbReference>
<dbReference type="Pfam" id="PF04488">
    <property type="entry name" value="Gly_transf_sug"/>
    <property type="match status" value="1"/>
</dbReference>
<dbReference type="OrthoDB" id="9802987at2"/>
<dbReference type="InterPro" id="IPR007577">
    <property type="entry name" value="GlycoTrfase_DXD_sugar-bd_CS"/>
</dbReference>
<dbReference type="EMBL" id="RSCL01000044">
    <property type="protein sequence ID" value="RUS95013.1"/>
    <property type="molecule type" value="Genomic_DNA"/>
</dbReference>
<dbReference type="PANTHER" id="PTHR32385">
    <property type="entry name" value="MANNOSYL PHOSPHORYLINOSITOL CERAMIDE SYNTHASE"/>
    <property type="match status" value="1"/>
</dbReference>
<dbReference type="PANTHER" id="PTHR32385:SF15">
    <property type="entry name" value="INOSITOL PHOSPHOCERAMIDE MANNOSYLTRANSFERASE 1"/>
    <property type="match status" value="1"/>
</dbReference>
<dbReference type="SUPFAM" id="SSF53448">
    <property type="entry name" value="Nucleotide-diphospho-sugar transferases"/>
    <property type="match status" value="1"/>
</dbReference>